<dbReference type="Gene3D" id="1.20.1560.10">
    <property type="entry name" value="ABC transporter type 1, transmembrane domain"/>
    <property type="match status" value="1"/>
</dbReference>
<dbReference type="InterPro" id="IPR005074">
    <property type="entry name" value="Peptidase_C39"/>
</dbReference>
<dbReference type="PANTHER" id="PTHR43394:SF1">
    <property type="entry name" value="ATP-BINDING CASSETTE SUB-FAMILY B MEMBER 10, MITOCHONDRIAL"/>
    <property type="match status" value="1"/>
</dbReference>
<dbReference type="GO" id="GO:0005886">
    <property type="term" value="C:plasma membrane"/>
    <property type="evidence" value="ECO:0007669"/>
    <property type="project" value="UniProtKB-SubCell"/>
</dbReference>
<dbReference type="PROSITE" id="PS00211">
    <property type="entry name" value="ABC_TRANSPORTER_1"/>
    <property type="match status" value="1"/>
</dbReference>
<keyword evidence="8 10" id="KW-1133">Transmembrane helix</keyword>
<keyword evidence="5" id="KW-0547">Nucleotide-binding</keyword>
<evidence type="ECO:0000256" key="2">
    <source>
        <dbReference type="ARBA" id="ARBA00022448"/>
    </source>
</evidence>
<dbReference type="Gene3D" id="3.40.50.300">
    <property type="entry name" value="P-loop containing nucleotide triphosphate hydrolases"/>
    <property type="match status" value="1"/>
</dbReference>
<keyword evidence="7" id="KW-0067">ATP-binding</keyword>
<feature type="domain" description="Peptidase C39" evidence="13">
    <location>
        <begin position="5"/>
        <end position="126"/>
    </location>
</feature>
<dbReference type="GO" id="GO:0008233">
    <property type="term" value="F:peptidase activity"/>
    <property type="evidence" value="ECO:0007669"/>
    <property type="project" value="InterPro"/>
</dbReference>
<evidence type="ECO:0000259" key="13">
    <source>
        <dbReference type="PROSITE" id="PS50990"/>
    </source>
</evidence>
<dbReference type="GO" id="GO:0006508">
    <property type="term" value="P:proteolysis"/>
    <property type="evidence" value="ECO:0007669"/>
    <property type="project" value="InterPro"/>
</dbReference>
<name>A0A2A4HUW3_9SPHN</name>
<feature type="transmembrane region" description="Helical" evidence="10">
    <location>
        <begin position="200"/>
        <end position="217"/>
    </location>
</feature>
<dbReference type="SUPFAM" id="SSF90123">
    <property type="entry name" value="ABC transporter transmembrane region"/>
    <property type="match status" value="1"/>
</dbReference>
<evidence type="ECO:0000256" key="8">
    <source>
        <dbReference type="ARBA" id="ARBA00022989"/>
    </source>
</evidence>
<dbReference type="InterPro" id="IPR003439">
    <property type="entry name" value="ABC_transporter-like_ATP-bd"/>
</dbReference>
<accession>A0A2A4HUW3</accession>
<dbReference type="InterPro" id="IPR027417">
    <property type="entry name" value="P-loop_NTPase"/>
</dbReference>
<dbReference type="Gene3D" id="3.90.70.10">
    <property type="entry name" value="Cysteine proteinases"/>
    <property type="match status" value="1"/>
</dbReference>
<dbReference type="Proteomes" id="UP000218784">
    <property type="component" value="Unassembled WGS sequence"/>
</dbReference>
<comment type="caution">
    <text evidence="14">The sequence shown here is derived from an EMBL/GenBank/DDBJ whole genome shotgun (WGS) entry which is preliminary data.</text>
</comment>
<feature type="transmembrane region" description="Helical" evidence="10">
    <location>
        <begin position="388"/>
        <end position="409"/>
    </location>
</feature>
<feature type="transmembrane region" description="Helical" evidence="10">
    <location>
        <begin position="302"/>
        <end position="323"/>
    </location>
</feature>
<evidence type="ECO:0000259" key="11">
    <source>
        <dbReference type="PROSITE" id="PS50893"/>
    </source>
</evidence>
<evidence type="ECO:0000256" key="3">
    <source>
        <dbReference type="ARBA" id="ARBA00022475"/>
    </source>
</evidence>
<dbReference type="AlphaFoldDB" id="A0A2A4HUW3"/>
<dbReference type="FunFam" id="3.40.50.300:FF:000299">
    <property type="entry name" value="ABC transporter ATP-binding protein/permease"/>
    <property type="match status" value="1"/>
</dbReference>
<dbReference type="GO" id="GO:0015421">
    <property type="term" value="F:ABC-type oligopeptide transporter activity"/>
    <property type="evidence" value="ECO:0007669"/>
    <property type="project" value="TreeGrafter"/>
</dbReference>
<reference evidence="14 15" key="1">
    <citation type="submission" date="2017-09" db="EMBL/GenBank/DDBJ databases">
        <title>Sphingomonas ginsenosidimutans KACC 14949, whole genome shotgun sequence.</title>
        <authorList>
            <person name="Feng G."/>
            <person name="Zhu H."/>
        </authorList>
    </citation>
    <scope>NUCLEOTIDE SEQUENCE [LARGE SCALE GENOMIC DNA]</scope>
    <source>
        <strain evidence="14 15">KACC 14949</strain>
    </source>
</reference>
<dbReference type="InterPro" id="IPR017871">
    <property type="entry name" value="ABC_transporter-like_CS"/>
</dbReference>
<dbReference type="SMART" id="SM00382">
    <property type="entry name" value="AAA"/>
    <property type="match status" value="1"/>
</dbReference>
<comment type="subcellular location">
    <subcellularLocation>
        <location evidence="1">Cell membrane</location>
        <topology evidence="1">Multi-pass membrane protein</topology>
    </subcellularLocation>
</comment>
<evidence type="ECO:0000256" key="7">
    <source>
        <dbReference type="ARBA" id="ARBA00022840"/>
    </source>
</evidence>
<keyword evidence="2" id="KW-0813">Transport</keyword>
<evidence type="ECO:0000313" key="15">
    <source>
        <dbReference type="Proteomes" id="UP000218784"/>
    </source>
</evidence>
<dbReference type="InterPro" id="IPR011527">
    <property type="entry name" value="ABC1_TM_dom"/>
</dbReference>
<evidence type="ECO:0000259" key="12">
    <source>
        <dbReference type="PROSITE" id="PS50929"/>
    </source>
</evidence>
<keyword evidence="4 10" id="KW-0812">Transmembrane</keyword>
<dbReference type="InterPro" id="IPR036640">
    <property type="entry name" value="ABC1_TM_sf"/>
</dbReference>
<dbReference type="Pfam" id="PF00005">
    <property type="entry name" value="ABC_tran"/>
    <property type="match status" value="1"/>
</dbReference>
<dbReference type="Pfam" id="PF00664">
    <property type="entry name" value="ABC_membrane"/>
    <property type="match status" value="1"/>
</dbReference>
<evidence type="ECO:0000256" key="4">
    <source>
        <dbReference type="ARBA" id="ARBA00022692"/>
    </source>
</evidence>
<organism evidence="14 15">
    <name type="scientific">Sphingomonas ginsenosidimutans</name>
    <dbReference type="NCBI Taxonomy" id="862134"/>
    <lineage>
        <taxon>Bacteria</taxon>
        <taxon>Pseudomonadati</taxon>
        <taxon>Pseudomonadota</taxon>
        <taxon>Alphaproteobacteria</taxon>
        <taxon>Sphingomonadales</taxon>
        <taxon>Sphingomonadaceae</taxon>
        <taxon>Sphingomonas</taxon>
    </lineage>
</organism>
<dbReference type="PROSITE" id="PS50893">
    <property type="entry name" value="ABC_TRANSPORTER_2"/>
    <property type="match status" value="1"/>
</dbReference>
<dbReference type="EMBL" id="NWVD01000006">
    <property type="protein sequence ID" value="PCG08316.1"/>
    <property type="molecule type" value="Genomic_DNA"/>
</dbReference>
<dbReference type="SUPFAM" id="SSF52540">
    <property type="entry name" value="P-loop containing nucleoside triphosphate hydrolases"/>
    <property type="match status" value="1"/>
</dbReference>
<evidence type="ECO:0000256" key="10">
    <source>
        <dbReference type="SAM" id="Phobius"/>
    </source>
</evidence>
<keyword evidence="9 10" id="KW-0472">Membrane</keyword>
<dbReference type="InterPro" id="IPR003593">
    <property type="entry name" value="AAA+_ATPase"/>
</dbReference>
<dbReference type="GO" id="GO:0016887">
    <property type="term" value="F:ATP hydrolysis activity"/>
    <property type="evidence" value="ECO:0007669"/>
    <property type="project" value="InterPro"/>
</dbReference>
<keyword evidence="3" id="KW-1003">Cell membrane</keyword>
<evidence type="ECO:0000256" key="5">
    <source>
        <dbReference type="ARBA" id="ARBA00022741"/>
    </source>
</evidence>
<feature type="domain" description="ABC transmembrane type-1" evidence="12">
    <location>
        <begin position="164"/>
        <end position="444"/>
    </location>
</feature>
<evidence type="ECO:0000256" key="1">
    <source>
        <dbReference type="ARBA" id="ARBA00004651"/>
    </source>
</evidence>
<proteinExistence type="predicted"/>
<evidence type="ECO:0008006" key="16">
    <source>
        <dbReference type="Google" id="ProtNLM"/>
    </source>
</evidence>
<keyword evidence="6" id="KW-0378">Hydrolase</keyword>
<feature type="transmembrane region" description="Helical" evidence="10">
    <location>
        <begin position="163"/>
        <end position="188"/>
    </location>
</feature>
<feature type="transmembrane region" description="Helical" evidence="10">
    <location>
        <begin position="269"/>
        <end position="296"/>
    </location>
</feature>
<sequence>MGQWKSDDFNGMLLVEALVGVASSAGKAIDAAGLTAALPTASGDLDPRFAPIAMARIDLDARWVARPIRELAPVDLPAIVRLPDDRFVVVTAMPAPGVVTLVDGDGERSVLLEEFAPAATGDLLMIGHIDPANGSLVGDERERIRANPRLWLISSFLTERRNFIQLLGAALFLNLCGFAIPLYMRAIYDRVVPNLALESLWALSSGIVLVLIFECLFKQIRSTFIDAIGLRIGQAIQHRAMSSILQARIDKSNWTVGSMMTALRDIESMAMLVPTAIVTFCIDIPFFFLFLALIAMIGGWTVMAPVLGALAMLAAGAVSAYALKFGAKRSNKLLQARNNLVADVVASLHTIKSNQAEGRFLRRWDNLSDHVGMTGKATRAWVDLPSTASAFIVQAVTVVIVVISIYQIQAGVMTAGALIACNMLAGRAMGPISAAIMVVSKSYQSLGQFAALADLLALEPESETSDAAVQGRTFHGRIAFQEVGYVYPDTNVSVLRDINVEVKPGEKIGIIGAAGSGKSTLLKLMGGLIAPGAGRVLVDGHAIEQFSAAQLRENIAFATQEAVLFDDSIYENIVLGAPNPDPALLERAVHTAGVHHFAARSKEGLSRSVGVGGCRLSGGQRQAVVLARAFMRDPRILLLDEPTAAMDVDGEHAVIRGLREFGAGRTMIIATHRFAVLELVDRVIWMEDGRIMSDLPRREMLESLRQQKAKAA</sequence>
<dbReference type="PROSITE" id="PS50990">
    <property type="entry name" value="PEPTIDASE_C39"/>
    <property type="match status" value="1"/>
</dbReference>
<evidence type="ECO:0000313" key="14">
    <source>
        <dbReference type="EMBL" id="PCG08316.1"/>
    </source>
</evidence>
<dbReference type="PROSITE" id="PS50929">
    <property type="entry name" value="ABC_TM1F"/>
    <property type="match status" value="1"/>
</dbReference>
<dbReference type="InterPro" id="IPR039421">
    <property type="entry name" value="Type_1_exporter"/>
</dbReference>
<dbReference type="PANTHER" id="PTHR43394">
    <property type="entry name" value="ATP-DEPENDENT PERMEASE MDL1, MITOCHONDRIAL"/>
    <property type="match status" value="1"/>
</dbReference>
<dbReference type="GO" id="GO:0005524">
    <property type="term" value="F:ATP binding"/>
    <property type="evidence" value="ECO:0007669"/>
    <property type="project" value="UniProtKB-KW"/>
</dbReference>
<evidence type="ECO:0000256" key="6">
    <source>
        <dbReference type="ARBA" id="ARBA00022801"/>
    </source>
</evidence>
<gene>
    <name evidence="14" type="ORF">COA17_13125</name>
</gene>
<keyword evidence="15" id="KW-1185">Reference proteome</keyword>
<feature type="domain" description="ABC transporter" evidence="11">
    <location>
        <begin position="478"/>
        <end position="712"/>
    </location>
</feature>
<evidence type="ECO:0000256" key="9">
    <source>
        <dbReference type="ARBA" id="ARBA00023136"/>
    </source>
</evidence>
<protein>
    <recommendedName>
        <fullName evidence="16">Type I secretion system permease/ATPase</fullName>
    </recommendedName>
</protein>